<evidence type="ECO:0000256" key="6">
    <source>
        <dbReference type="SAM" id="SignalP"/>
    </source>
</evidence>
<name>V5HF47_IXORI</name>
<keyword evidence="4" id="KW-0325">Glycoprotein</keyword>
<evidence type="ECO:0000256" key="4">
    <source>
        <dbReference type="ARBA" id="ARBA00023180"/>
    </source>
</evidence>
<protein>
    <submittedName>
        <fullName evidence="7">Putative secreted protein</fullName>
    </submittedName>
</protein>
<evidence type="ECO:0000256" key="2">
    <source>
        <dbReference type="ARBA" id="ARBA00022525"/>
    </source>
</evidence>
<dbReference type="EMBL" id="GANP01012395">
    <property type="protein sequence ID" value="JAB72073.1"/>
    <property type="molecule type" value="mRNA"/>
</dbReference>
<dbReference type="PROSITE" id="PS51257">
    <property type="entry name" value="PROKAR_LIPOPROTEIN"/>
    <property type="match status" value="1"/>
</dbReference>
<feature type="signal peptide" evidence="6">
    <location>
        <begin position="1"/>
        <end position="23"/>
    </location>
</feature>
<reference evidence="7" key="1">
    <citation type="journal article" date="2015" name="Sci. Rep.">
        <title>Tissue- and time-dependent transcription in Ixodes ricinus salivary glands and midguts when blood feeding on the vertebrate host.</title>
        <authorList>
            <person name="Kotsyfakis M."/>
            <person name="Schwarz A."/>
            <person name="Erhart J."/>
            <person name="Ribeiro J.M."/>
        </authorList>
    </citation>
    <scope>NUCLEOTIDE SEQUENCE</scope>
    <source>
        <tissue evidence="7">Salivary gland and midgut</tissue>
    </source>
</reference>
<dbReference type="GO" id="GO:0005576">
    <property type="term" value="C:extracellular region"/>
    <property type="evidence" value="ECO:0007669"/>
    <property type="project" value="UniProtKB-SubCell"/>
</dbReference>
<dbReference type="AlphaFoldDB" id="V5HF47"/>
<dbReference type="Pfam" id="PF12115">
    <property type="entry name" value="Salp15"/>
    <property type="match status" value="1"/>
</dbReference>
<organism evidence="7">
    <name type="scientific">Ixodes ricinus</name>
    <name type="common">Common tick</name>
    <name type="synonym">Acarus ricinus</name>
    <dbReference type="NCBI Taxonomy" id="34613"/>
    <lineage>
        <taxon>Eukaryota</taxon>
        <taxon>Metazoa</taxon>
        <taxon>Ecdysozoa</taxon>
        <taxon>Arthropoda</taxon>
        <taxon>Chelicerata</taxon>
        <taxon>Arachnida</taxon>
        <taxon>Acari</taxon>
        <taxon>Parasitiformes</taxon>
        <taxon>Ixodida</taxon>
        <taxon>Ixodoidea</taxon>
        <taxon>Ixodidae</taxon>
        <taxon>Ixodinae</taxon>
        <taxon>Ixodes</taxon>
    </lineage>
</organism>
<accession>V5HF47</accession>
<keyword evidence="3 6" id="KW-0732">Signal</keyword>
<feature type="chain" id="PRO_5004735107" evidence="6">
    <location>
        <begin position="24"/>
        <end position="125"/>
    </location>
</feature>
<evidence type="ECO:0000256" key="5">
    <source>
        <dbReference type="ARBA" id="ARBA00034321"/>
    </source>
</evidence>
<dbReference type="InterPro" id="IPR021971">
    <property type="entry name" value="Salp15"/>
</dbReference>
<evidence type="ECO:0000256" key="1">
    <source>
        <dbReference type="ARBA" id="ARBA00004613"/>
    </source>
</evidence>
<evidence type="ECO:0000256" key="3">
    <source>
        <dbReference type="ARBA" id="ARBA00022729"/>
    </source>
</evidence>
<proteinExistence type="evidence at transcript level"/>
<keyword evidence="2" id="KW-0964">Secreted</keyword>
<comment type="subcellular location">
    <subcellularLocation>
        <location evidence="1">Secreted</location>
    </subcellularLocation>
</comment>
<evidence type="ECO:0000313" key="7">
    <source>
        <dbReference type="EMBL" id="JAB72073.1"/>
    </source>
</evidence>
<comment type="similarity">
    <text evidence="5">Belongs to the salp15 family.</text>
</comment>
<sequence>MISSRVLLVYATLALACIAGGNTDLPHGCRPISEDSFKNHGQTPTERPPSLANALGKICELRFHKHEQNITCLGDAGVGAPNCSMCCVCRVNDGNIQYNVTTLPNNFPCGPNKKCNLKGECAISN</sequence>